<dbReference type="KEGG" id="hfv:R50_0601"/>
<dbReference type="PROSITE" id="PS51186">
    <property type="entry name" value="GNAT"/>
    <property type="match status" value="1"/>
</dbReference>
<dbReference type="InterPro" id="IPR050832">
    <property type="entry name" value="Bact_Acetyltransf"/>
</dbReference>
<keyword evidence="2" id="KW-0012">Acyltransferase</keyword>
<feature type="domain" description="N-acetyltransferase" evidence="3">
    <location>
        <begin position="2"/>
        <end position="145"/>
    </location>
</feature>
<dbReference type="GO" id="GO:0016747">
    <property type="term" value="F:acyltransferase activity, transferring groups other than amino-acyl groups"/>
    <property type="evidence" value="ECO:0007669"/>
    <property type="project" value="InterPro"/>
</dbReference>
<evidence type="ECO:0000313" key="4">
    <source>
        <dbReference type="EMBL" id="CAB1128107.1"/>
    </source>
</evidence>
<accession>A0A6F8ZEB4</accession>
<dbReference type="InterPro" id="IPR016181">
    <property type="entry name" value="Acyl_CoA_acyltransferase"/>
</dbReference>
<evidence type="ECO:0000256" key="1">
    <source>
        <dbReference type="ARBA" id="ARBA00022679"/>
    </source>
</evidence>
<dbReference type="EMBL" id="LR778114">
    <property type="protein sequence ID" value="CAB1128107.1"/>
    <property type="molecule type" value="Genomic_DNA"/>
</dbReference>
<dbReference type="SUPFAM" id="SSF55729">
    <property type="entry name" value="Acyl-CoA N-acyltransferases (Nat)"/>
    <property type="match status" value="1"/>
</dbReference>
<keyword evidence="5" id="KW-1185">Reference proteome</keyword>
<evidence type="ECO:0000256" key="2">
    <source>
        <dbReference type="ARBA" id="ARBA00023315"/>
    </source>
</evidence>
<sequence length="298" mass="33533">MLRFVHAEKADESRARQFLSQFTNDYLPQELSGYLERPRGGLYLALDDDRVVGTIVLEFPRTHEAYVGGLRVSPDRQKQGIGRQFVEFAMEEARRLGATIMRAVVAEGNQVSEHLMRDDLAFHAVERWRVGTIRPLPVPARLPDEAGPAWAVDHDRLLAFWNKYQDDLWADLNPWVPHSLSAEDISRRFETGGIALLPQTGAEVRGLALYRLHNRERLDIGYLRAETTEELAQLVQYLWVEAHAWGITVARFGLSRQAADRLLALGGLEETDDWQGMVFERSLVATVPMGSGSGGSAV</sequence>
<dbReference type="CDD" id="cd04301">
    <property type="entry name" value="NAT_SF"/>
    <property type="match status" value="1"/>
</dbReference>
<proteinExistence type="predicted"/>
<dbReference type="PANTHER" id="PTHR43877">
    <property type="entry name" value="AMINOALKYLPHOSPHONATE N-ACETYLTRANSFERASE-RELATED-RELATED"/>
    <property type="match status" value="1"/>
</dbReference>
<dbReference type="Pfam" id="PF00583">
    <property type="entry name" value="Acetyltransf_1"/>
    <property type="match status" value="1"/>
</dbReference>
<dbReference type="Gene3D" id="3.40.630.30">
    <property type="match status" value="1"/>
</dbReference>
<name>A0A6F8ZEB4_9FIRM</name>
<gene>
    <name evidence="4" type="ORF">R50_0601</name>
</gene>
<dbReference type="InterPro" id="IPR000182">
    <property type="entry name" value="GNAT_dom"/>
</dbReference>
<organism evidence="4 5">
    <name type="scientific">Candidatus Hydrogenisulfobacillus filiaventi</name>
    <dbReference type="NCBI Taxonomy" id="2707344"/>
    <lineage>
        <taxon>Bacteria</taxon>
        <taxon>Bacillati</taxon>
        <taxon>Bacillota</taxon>
        <taxon>Clostridia</taxon>
        <taxon>Eubacteriales</taxon>
        <taxon>Clostridiales Family XVII. Incertae Sedis</taxon>
        <taxon>Candidatus Hydrogenisulfobacillus</taxon>
    </lineage>
</organism>
<dbReference type="Proteomes" id="UP000503399">
    <property type="component" value="Chromosome"/>
</dbReference>
<reference evidence="4 5" key="1">
    <citation type="submission" date="2020-02" db="EMBL/GenBank/DDBJ databases">
        <authorList>
            <person name="Hogendoorn C."/>
        </authorList>
    </citation>
    <scope>NUCLEOTIDE SEQUENCE [LARGE SCALE GENOMIC DNA]</scope>
    <source>
        <strain evidence="4">R501</strain>
    </source>
</reference>
<protein>
    <submittedName>
        <fullName evidence="4">N-acetyltransferase</fullName>
    </submittedName>
</protein>
<dbReference type="AlphaFoldDB" id="A0A6F8ZEB4"/>
<evidence type="ECO:0000313" key="5">
    <source>
        <dbReference type="Proteomes" id="UP000503399"/>
    </source>
</evidence>
<keyword evidence="1 4" id="KW-0808">Transferase</keyword>
<evidence type="ECO:0000259" key="3">
    <source>
        <dbReference type="PROSITE" id="PS51186"/>
    </source>
</evidence>